<keyword evidence="1" id="KW-0472">Membrane</keyword>
<organism evidence="2 3">
    <name type="scientific">Desulfonispora thiosulfatigenes DSM 11270</name>
    <dbReference type="NCBI Taxonomy" id="656914"/>
    <lineage>
        <taxon>Bacteria</taxon>
        <taxon>Bacillati</taxon>
        <taxon>Bacillota</taxon>
        <taxon>Clostridia</taxon>
        <taxon>Eubacteriales</taxon>
        <taxon>Peptococcaceae</taxon>
        <taxon>Desulfonispora</taxon>
    </lineage>
</organism>
<feature type="transmembrane region" description="Helical" evidence="1">
    <location>
        <begin position="115"/>
        <end position="136"/>
    </location>
</feature>
<name>A0A1W1UZD9_DESTI</name>
<accession>A0A1W1UZD9</accession>
<proteinExistence type="predicted"/>
<dbReference type="InterPro" id="IPR025441">
    <property type="entry name" value="DUF4181"/>
</dbReference>
<evidence type="ECO:0000313" key="3">
    <source>
        <dbReference type="Proteomes" id="UP000192731"/>
    </source>
</evidence>
<keyword evidence="1" id="KW-0812">Transmembrane</keyword>
<protein>
    <recommendedName>
        <fullName evidence="4">DUF4181 domain-containing protein</fullName>
    </recommendedName>
</protein>
<keyword evidence="3" id="KW-1185">Reference proteome</keyword>
<reference evidence="2 3" key="1">
    <citation type="submission" date="2017-04" db="EMBL/GenBank/DDBJ databases">
        <authorList>
            <person name="Afonso C.L."/>
            <person name="Miller P.J."/>
            <person name="Scott M.A."/>
            <person name="Spackman E."/>
            <person name="Goraichik I."/>
            <person name="Dimitrov K.M."/>
            <person name="Suarez D.L."/>
            <person name="Swayne D.E."/>
        </authorList>
    </citation>
    <scope>NUCLEOTIDE SEQUENCE [LARGE SCALE GENOMIC DNA]</scope>
    <source>
        <strain evidence="2 3">DSM 11270</strain>
    </source>
</reference>
<evidence type="ECO:0000256" key="1">
    <source>
        <dbReference type="SAM" id="Phobius"/>
    </source>
</evidence>
<dbReference type="Pfam" id="PF13789">
    <property type="entry name" value="DUF4181"/>
    <property type="match status" value="1"/>
</dbReference>
<feature type="transmembrane region" description="Helical" evidence="1">
    <location>
        <begin position="80"/>
        <end position="103"/>
    </location>
</feature>
<dbReference type="EMBL" id="FWWT01000013">
    <property type="protein sequence ID" value="SMB86111.1"/>
    <property type="molecule type" value="Genomic_DNA"/>
</dbReference>
<feature type="transmembrane region" description="Helical" evidence="1">
    <location>
        <begin position="56"/>
        <end position="74"/>
    </location>
</feature>
<gene>
    <name evidence="2" type="ORF">SAMN00017405_1120</name>
</gene>
<dbReference type="OrthoDB" id="2428213at2"/>
<dbReference type="AlphaFoldDB" id="A0A1W1UZD9"/>
<keyword evidence="1" id="KW-1133">Transmembrane helix</keyword>
<evidence type="ECO:0000313" key="2">
    <source>
        <dbReference type="EMBL" id="SMB86111.1"/>
    </source>
</evidence>
<sequence>MYGVDPLFWLKLFFVLAIFTSLIFAFEAVMRRYLKVEKRKFFTYNHVNEKHKKIDSTIRISFLIILFILYIYLVSGPDKIIWYLQPGVLGFIFLGISEIVRAVMEWKYAVNRNAYIFTISQLIFNIMLLIILLWIVKANNFFGLFNV</sequence>
<evidence type="ECO:0008006" key="4">
    <source>
        <dbReference type="Google" id="ProtNLM"/>
    </source>
</evidence>
<dbReference type="Proteomes" id="UP000192731">
    <property type="component" value="Unassembled WGS sequence"/>
</dbReference>
<dbReference type="STRING" id="656914.SAMN00017405_1120"/>
<feature type="transmembrane region" description="Helical" evidence="1">
    <location>
        <begin position="12"/>
        <end position="30"/>
    </location>
</feature>